<reference evidence="5" key="1">
    <citation type="journal article" date="2019" name="Int. J. Syst. Evol. Microbiol.">
        <title>The Global Catalogue of Microorganisms (GCM) 10K type strain sequencing project: providing services to taxonomists for standard genome sequencing and annotation.</title>
        <authorList>
            <consortium name="The Broad Institute Genomics Platform"/>
            <consortium name="The Broad Institute Genome Sequencing Center for Infectious Disease"/>
            <person name="Wu L."/>
            <person name="Ma J."/>
        </authorList>
    </citation>
    <scope>NUCLEOTIDE SEQUENCE [LARGE SCALE GENOMIC DNA]</scope>
    <source>
        <strain evidence="5">JCM 9371</strain>
    </source>
</reference>
<protein>
    <submittedName>
        <fullName evidence="4">CHAP domain-containing protein</fullName>
    </submittedName>
</protein>
<feature type="domain" description="Peptidase C51" evidence="3">
    <location>
        <begin position="82"/>
        <end position="166"/>
    </location>
</feature>
<dbReference type="InterPro" id="IPR036366">
    <property type="entry name" value="PGBDSf"/>
</dbReference>
<evidence type="ECO:0000313" key="4">
    <source>
        <dbReference type="EMBL" id="MFD0687808.1"/>
    </source>
</evidence>
<accession>A0ABW2XQR8</accession>
<organism evidence="4 5">
    <name type="scientific">Actinomadura fibrosa</name>
    <dbReference type="NCBI Taxonomy" id="111802"/>
    <lineage>
        <taxon>Bacteria</taxon>
        <taxon>Bacillati</taxon>
        <taxon>Actinomycetota</taxon>
        <taxon>Actinomycetes</taxon>
        <taxon>Streptosporangiales</taxon>
        <taxon>Thermomonosporaceae</taxon>
        <taxon>Actinomadura</taxon>
    </lineage>
</organism>
<comment type="caution">
    <text evidence="4">The sequence shown here is derived from an EMBL/GenBank/DDBJ whole genome shotgun (WGS) entry which is preliminary data.</text>
</comment>
<dbReference type="Proteomes" id="UP001597063">
    <property type="component" value="Unassembled WGS sequence"/>
</dbReference>
<dbReference type="RefSeq" id="WP_242619224.1">
    <property type="nucleotide sequence ID" value="NZ_CAACUY010000047.1"/>
</dbReference>
<feature type="domain" description="Peptidoglycan binding-like" evidence="2">
    <location>
        <begin position="217"/>
        <end position="271"/>
    </location>
</feature>
<dbReference type="Gene3D" id="1.10.101.10">
    <property type="entry name" value="PGBD-like superfamily/PGBD"/>
    <property type="match status" value="1"/>
</dbReference>
<dbReference type="Pfam" id="PF05257">
    <property type="entry name" value="CHAP"/>
    <property type="match status" value="1"/>
</dbReference>
<keyword evidence="5" id="KW-1185">Reference proteome</keyword>
<dbReference type="SUPFAM" id="SSF54001">
    <property type="entry name" value="Cysteine proteinases"/>
    <property type="match status" value="1"/>
</dbReference>
<dbReference type="InterPro" id="IPR002477">
    <property type="entry name" value="Peptidoglycan-bd-like"/>
</dbReference>
<proteinExistence type="predicted"/>
<evidence type="ECO:0000256" key="1">
    <source>
        <dbReference type="SAM" id="MobiDB-lite"/>
    </source>
</evidence>
<gene>
    <name evidence="4" type="ORF">ACFQZM_25160</name>
</gene>
<dbReference type="SUPFAM" id="SSF47090">
    <property type="entry name" value="PGBD-like"/>
    <property type="match status" value="1"/>
</dbReference>
<dbReference type="InterPro" id="IPR036365">
    <property type="entry name" value="PGBD-like_sf"/>
</dbReference>
<dbReference type="Gene3D" id="3.90.1720.10">
    <property type="entry name" value="endopeptidase domain like (from Nostoc punctiforme)"/>
    <property type="match status" value="1"/>
</dbReference>
<evidence type="ECO:0000259" key="2">
    <source>
        <dbReference type="Pfam" id="PF01471"/>
    </source>
</evidence>
<feature type="region of interest" description="Disordered" evidence="1">
    <location>
        <begin position="1"/>
        <end position="41"/>
    </location>
</feature>
<dbReference type="InterPro" id="IPR007921">
    <property type="entry name" value="CHAP_dom"/>
</dbReference>
<dbReference type="Pfam" id="PF01471">
    <property type="entry name" value="PG_binding_1"/>
    <property type="match status" value="1"/>
</dbReference>
<dbReference type="InterPro" id="IPR038765">
    <property type="entry name" value="Papain-like_cys_pep_sf"/>
</dbReference>
<dbReference type="EMBL" id="JBHTGP010000013">
    <property type="protein sequence ID" value="MFD0687808.1"/>
    <property type="molecule type" value="Genomic_DNA"/>
</dbReference>
<sequence>MNEPIPPEPRGRAQTYPMDGPQDVPQAPGSTLGDEAGEASAAGAMADGADRMLDAARGQLGEGEHPPGSNHNKFTAWYGMGDVAWCDIFLAWCADRAGCLKAVGRFAYTPAHARWFKDNGRWGGVPRKGAIVFYDWGGSRDIAAIDHVGIVESVRGDGTIVTIEGNTEDMVRRRVRSFGIAGYGYPQYTAGGGSGDGGGTSAPAWPGRLLRQPPVMSGADVRTWQARMRDRGWSLDVDGEYGPASEEVCRGFQSEKGLEVDGVVGPETWRAAWTAPVT</sequence>
<name>A0ABW2XQR8_9ACTN</name>
<evidence type="ECO:0000259" key="3">
    <source>
        <dbReference type="Pfam" id="PF05257"/>
    </source>
</evidence>
<feature type="compositionally biased region" description="Low complexity" evidence="1">
    <location>
        <begin position="32"/>
        <end position="41"/>
    </location>
</feature>
<evidence type="ECO:0000313" key="5">
    <source>
        <dbReference type="Proteomes" id="UP001597063"/>
    </source>
</evidence>